<evidence type="ECO:0008006" key="3">
    <source>
        <dbReference type="Google" id="ProtNLM"/>
    </source>
</evidence>
<evidence type="ECO:0000313" key="2">
    <source>
        <dbReference type="Proteomes" id="UP000005090"/>
    </source>
</evidence>
<dbReference type="RefSeq" id="WP_005372074.1">
    <property type="nucleotide sequence ID" value="NZ_CM001475.1"/>
</dbReference>
<reference evidence="1 2" key="1">
    <citation type="journal article" date="2013" name="Genome Announc.">
        <title>Genome Sequence of the Obligate Gammaproteobacterial Methanotroph Methylomicrobium album Strain BG8.</title>
        <authorList>
            <person name="Kits K.D."/>
            <person name="Kalyuzhnaya M.G."/>
            <person name="Klotz M.G."/>
            <person name="Jetten M.S."/>
            <person name="Op den Camp H.J."/>
            <person name="Vuilleumier S."/>
            <person name="Bringel F."/>
            <person name="Dispirito A.A."/>
            <person name="Murrell J.C."/>
            <person name="Bruce D."/>
            <person name="Cheng J.F."/>
            <person name="Copeland A."/>
            <person name="Goodwin L."/>
            <person name="Hauser L."/>
            <person name="Lajus A."/>
            <person name="Land M.L."/>
            <person name="Lapidus A."/>
            <person name="Lucas S."/>
            <person name="Medigue C."/>
            <person name="Pitluck S."/>
            <person name="Woyke T."/>
            <person name="Zeytun A."/>
            <person name="Stein L.Y."/>
        </authorList>
    </citation>
    <scope>NUCLEOTIDE SEQUENCE [LARGE SCALE GENOMIC DNA]</scope>
    <source>
        <strain evidence="1 2">BG8</strain>
    </source>
</reference>
<dbReference type="STRING" id="686340.Metal_2112"/>
<dbReference type="EMBL" id="CM001475">
    <property type="protein sequence ID" value="EIC29867.1"/>
    <property type="molecule type" value="Genomic_DNA"/>
</dbReference>
<dbReference type="Proteomes" id="UP000005090">
    <property type="component" value="Chromosome"/>
</dbReference>
<dbReference type="HOGENOM" id="CLU_2193823_0_0_6"/>
<sequence>MIDSTKLRPSQVAVLIYAWLKRHRYDIDFKNDIAMLLAENRRIGRRSNVLKYGRIPYTKGLDGKAYYDWADIKMLIKDRLEPICKELERQRLEKAAKAAKGARLPYAT</sequence>
<protein>
    <recommendedName>
        <fullName evidence="3">HTH merR-type domain-containing protein</fullName>
    </recommendedName>
</protein>
<name>H8GR40_METAL</name>
<gene>
    <name evidence="1" type="ORF">Metal_2112</name>
</gene>
<keyword evidence="2" id="KW-1185">Reference proteome</keyword>
<dbReference type="eggNOG" id="ENOG5030PNK">
    <property type="taxonomic scope" value="Bacteria"/>
</dbReference>
<proteinExistence type="predicted"/>
<evidence type="ECO:0000313" key="1">
    <source>
        <dbReference type="EMBL" id="EIC29867.1"/>
    </source>
</evidence>
<accession>H8GR40</accession>
<organism evidence="1 2">
    <name type="scientific">Methylomicrobium album BG8</name>
    <dbReference type="NCBI Taxonomy" id="686340"/>
    <lineage>
        <taxon>Bacteria</taxon>
        <taxon>Pseudomonadati</taxon>
        <taxon>Pseudomonadota</taxon>
        <taxon>Gammaproteobacteria</taxon>
        <taxon>Methylococcales</taxon>
        <taxon>Methylococcaceae</taxon>
        <taxon>Methylomicrobium</taxon>
    </lineage>
</organism>
<dbReference type="AlphaFoldDB" id="H8GR40"/>